<dbReference type="Proteomes" id="UP000509510">
    <property type="component" value="Chromosome I"/>
</dbReference>
<keyword evidence="1" id="KW-1133">Transmembrane helix</keyword>
<gene>
    <name evidence="2" type="ORF">TRUGW13939_02303</name>
</gene>
<keyword evidence="3" id="KW-1185">Reference proteome</keyword>
<dbReference type="KEGG" id="trg:TRUGW13939_02303"/>
<evidence type="ECO:0000313" key="2">
    <source>
        <dbReference type="EMBL" id="QKX55211.1"/>
    </source>
</evidence>
<keyword evidence="1" id="KW-0472">Membrane</keyword>
<reference evidence="3" key="1">
    <citation type="submission" date="2020-06" db="EMBL/GenBank/DDBJ databases">
        <title>A chromosome-scale genome assembly of Talaromyces rugulosus W13939.</title>
        <authorList>
            <person name="Wang B."/>
            <person name="Guo L."/>
            <person name="Ye K."/>
            <person name="Wang L."/>
        </authorList>
    </citation>
    <scope>NUCLEOTIDE SEQUENCE [LARGE SCALE GENOMIC DNA]</scope>
    <source>
        <strain evidence="3">W13939</strain>
    </source>
</reference>
<evidence type="ECO:0000256" key="1">
    <source>
        <dbReference type="SAM" id="Phobius"/>
    </source>
</evidence>
<accession>A0A7H8QP21</accession>
<organism evidence="2 3">
    <name type="scientific">Talaromyces rugulosus</name>
    <name type="common">Penicillium rugulosum</name>
    <dbReference type="NCBI Taxonomy" id="121627"/>
    <lineage>
        <taxon>Eukaryota</taxon>
        <taxon>Fungi</taxon>
        <taxon>Dikarya</taxon>
        <taxon>Ascomycota</taxon>
        <taxon>Pezizomycotina</taxon>
        <taxon>Eurotiomycetes</taxon>
        <taxon>Eurotiomycetidae</taxon>
        <taxon>Eurotiales</taxon>
        <taxon>Trichocomaceae</taxon>
        <taxon>Talaromyces</taxon>
        <taxon>Talaromyces sect. Islandici</taxon>
    </lineage>
</organism>
<protein>
    <submittedName>
        <fullName evidence="2">Uncharacterized protein</fullName>
    </submittedName>
</protein>
<dbReference type="AlphaFoldDB" id="A0A7H8QP21"/>
<dbReference type="RefSeq" id="XP_035341390.1">
    <property type="nucleotide sequence ID" value="XM_035485497.1"/>
</dbReference>
<dbReference type="EMBL" id="CP055898">
    <property type="protein sequence ID" value="QKX55211.1"/>
    <property type="molecule type" value="Genomic_DNA"/>
</dbReference>
<proteinExistence type="predicted"/>
<feature type="transmembrane region" description="Helical" evidence="1">
    <location>
        <begin position="70"/>
        <end position="93"/>
    </location>
</feature>
<keyword evidence="1" id="KW-0812">Transmembrane</keyword>
<name>A0A7H8QP21_TALRU</name>
<dbReference type="GeneID" id="55989812"/>
<sequence>MLSGFTLENWKYMVYGIMLDTDRSGFGGKLQWVLNGMTMIEGSGNSATLTQPSGETFSCLVDMSKIGIKIFVLLASLVLVLVCLIAMDLYSLLRYWRDPTHARVRDIPLDYISWQLATVRSTDGNANLSEKDLGRFGYQWMDDKGTLDFQEVAPGDRNLLPLLAVETNSIAASKRCAE</sequence>
<dbReference type="OrthoDB" id="5399485at2759"/>
<evidence type="ECO:0000313" key="3">
    <source>
        <dbReference type="Proteomes" id="UP000509510"/>
    </source>
</evidence>